<dbReference type="SUPFAM" id="SSF52833">
    <property type="entry name" value="Thioredoxin-like"/>
    <property type="match status" value="1"/>
</dbReference>
<keyword evidence="3" id="KW-0732">Signal</keyword>
<dbReference type="OrthoDB" id="15256at2157"/>
<keyword evidence="5" id="KW-1015">Disulfide bond</keyword>
<evidence type="ECO:0000313" key="10">
    <source>
        <dbReference type="Proteomes" id="UP000058925"/>
    </source>
</evidence>
<proteinExistence type="inferred from homology"/>
<comment type="similarity">
    <text evidence="1">Belongs to the thioredoxin family. DsbA subfamily.</text>
</comment>
<dbReference type="Pfam" id="PF13462">
    <property type="entry name" value="Thioredoxin_4"/>
    <property type="match status" value="1"/>
</dbReference>
<dbReference type="AlphaFoldDB" id="A0A654LU07"/>
<keyword evidence="7" id="KW-0812">Transmembrane</keyword>
<dbReference type="RefSeq" id="WP_196817475.1">
    <property type="nucleotide sequence ID" value="NZ_CP012850.1"/>
</dbReference>
<dbReference type="GO" id="GO:0016491">
    <property type="term" value="F:oxidoreductase activity"/>
    <property type="evidence" value="ECO:0007669"/>
    <property type="project" value="UniProtKB-KW"/>
</dbReference>
<reference evidence="10" key="1">
    <citation type="submission" date="2015-10" db="EMBL/GenBank/DDBJ databases">
        <title>Niche specialization of a soil ammonia-oxidizing archaeon, Candidatus Nitrosocosmicus oleophilus.</title>
        <authorList>
            <person name="Jung M.-Y."/>
            <person name="Rhee S.-K."/>
        </authorList>
    </citation>
    <scope>NUCLEOTIDE SEQUENCE [LARGE SCALE GENOMIC DNA]</scope>
    <source>
        <strain evidence="10">MY3</strain>
    </source>
</reference>
<keyword evidence="7" id="KW-0472">Membrane</keyword>
<evidence type="ECO:0000256" key="2">
    <source>
        <dbReference type="ARBA" id="ARBA00007787"/>
    </source>
</evidence>
<evidence type="ECO:0000256" key="1">
    <source>
        <dbReference type="ARBA" id="ARBA00005791"/>
    </source>
</evidence>
<dbReference type="Gene3D" id="3.40.30.10">
    <property type="entry name" value="Glutaredoxin"/>
    <property type="match status" value="1"/>
</dbReference>
<dbReference type="EMBL" id="CP012850">
    <property type="protein sequence ID" value="ALI34904.1"/>
    <property type="molecule type" value="Genomic_DNA"/>
</dbReference>
<evidence type="ECO:0000256" key="4">
    <source>
        <dbReference type="ARBA" id="ARBA00023002"/>
    </source>
</evidence>
<dbReference type="Proteomes" id="UP000058925">
    <property type="component" value="Chromosome"/>
</dbReference>
<evidence type="ECO:0000313" key="9">
    <source>
        <dbReference type="EMBL" id="ALI34904.1"/>
    </source>
</evidence>
<dbReference type="GeneID" id="60420837"/>
<name>A0A654LU07_9ARCH</name>
<sequence>MSLDIKGEYIQEMIITFRAMIFTQNSVINFSSFVFVFFFIFLVLNFIYTESNQHLVKNIVFAQTLDNLTLSALIKQGSPYYGNLSAPLVVVDFSDFQCHLCKRYVDNTEQQINSSYIQPDKAVYVFKHLPNRGFDSKNASLAAQCTNDQGKFWEFHKILYANQGPIDSGWVNTENLKKFVSQLPNINITEFNSCFDTKMYESFIDKDIALANSLGFTETPSFIIMSSDGSIIEKIQGPKPFPIFKTVIDTLEKQNTTKN</sequence>
<feature type="domain" description="Thioredoxin-like fold" evidence="8">
    <location>
        <begin position="77"/>
        <end position="231"/>
    </location>
</feature>
<dbReference type="InterPro" id="IPR036249">
    <property type="entry name" value="Thioredoxin-like_sf"/>
</dbReference>
<keyword evidence="4" id="KW-0560">Oxidoreductase</keyword>
<evidence type="ECO:0000256" key="6">
    <source>
        <dbReference type="ARBA" id="ARBA00023284"/>
    </source>
</evidence>
<comment type="similarity">
    <text evidence="2">Belongs to the glutaredoxin family.</text>
</comment>
<keyword evidence="6" id="KW-0676">Redox-active center</keyword>
<dbReference type="KEGG" id="taa:NMY3_00695"/>
<accession>A0A654LU07</accession>
<organism evidence="9 10">
    <name type="scientific">Candidatus Nitrosocosmicus oleophilus</name>
    <dbReference type="NCBI Taxonomy" id="1353260"/>
    <lineage>
        <taxon>Archaea</taxon>
        <taxon>Nitrososphaerota</taxon>
        <taxon>Nitrososphaeria</taxon>
        <taxon>Nitrososphaerales</taxon>
        <taxon>Nitrososphaeraceae</taxon>
        <taxon>Candidatus Nitrosocosmicus</taxon>
    </lineage>
</organism>
<evidence type="ECO:0000256" key="7">
    <source>
        <dbReference type="SAM" id="Phobius"/>
    </source>
</evidence>
<dbReference type="PANTHER" id="PTHR13887">
    <property type="entry name" value="GLUTATHIONE S-TRANSFERASE KAPPA"/>
    <property type="match status" value="1"/>
</dbReference>
<protein>
    <submittedName>
        <fullName evidence="9">Disulfide bond formation protein D</fullName>
    </submittedName>
</protein>
<keyword evidence="10" id="KW-1185">Reference proteome</keyword>
<feature type="transmembrane region" description="Helical" evidence="7">
    <location>
        <begin position="27"/>
        <end position="48"/>
    </location>
</feature>
<evidence type="ECO:0000256" key="3">
    <source>
        <dbReference type="ARBA" id="ARBA00022729"/>
    </source>
</evidence>
<gene>
    <name evidence="9" type="primary">bdbD_1</name>
    <name evidence="9" type="ORF">NMY3_00695</name>
</gene>
<dbReference type="PANTHER" id="PTHR13887:SF14">
    <property type="entry name" value="DISULFIDE BOND FORMATION PROTEIN D"/>
    <property type="match status" value="1"/>
</dbReference>
<dbReference type="InterPro" id="IPR012336">
    <property type="entry name" value="Thioredoxin-like_fold"/>
</dbReference>
<evidence type="ECO:0000256" key="5">
    <source>
        <dbReference type="ARBA" id="ARBA00023157"/>
    </source>
</evidence>
<evidence type="ECO:0000259" key="8">
    <source>
        <dbReference type="Pfam" id="PF13462"/>
    </source>
</evidence>
<keyword evidence="7" id="KW-1133">Transmembrane helix</keyword>